<name>A0A1L9TXE4_9EURO</name>
<dbReference type="VEuPathDB" id="FungiDB:ASPSYDRAFT_38709"/>
<feature type="region of interest" description="Disordered" evidence="1">
    <location>
        <begin position="1"/>
        <end position="89"/>
    </location>
</feature>
<feature type="compositionally biased region" description="Low complexity" evidence="1">
    <location>
        <begin position="104"/>
        <end position="116"/>
    </location>
</feature>
<dbReference type="AlphaFoldDB" id="A0A1L9TXE4"/>
<dbReference type="STRING" id="1036612.A0A1L9TXE4"/>
<proteinExistence type="predicted"/>
<evidence type="ECO:0000313" key="4">
    <source>
        <dbReference type="Proteomes" id="UP000184356"/>
    </source>
</evidence>
<gene>
    <name evidence="3" type="ORF">ASPSYDRAFT_38709</name>
</gene>
<feature type="domain" description="Helix-turn-helix" evidence="2">
    <location>
        <begin position="173"/>
        <end position="217"/>
    </location>
</feature>
<evidence type="ECO:0000259" key="2">
    <source>
        <dbReference type="Pfam" id="PF22943"/>
    </source>
</evidence>
<evidence type="ECO:0000313" key="3">
    <source>
        <dbReference type="EMBL" id="OJJ64038.1"/>
    </source>
</evidence>
<organism evidence="3 4">
    <name type="scientific">Aspergillus sydowii CBS 593.65</name>
    <dbReference type="NCBI Taxonomy" id="1036612"/>
    <lineage>
        <taxon>Eukaryota</taxon>
        <taxon>Fungi</taxon>
        <taxon>Dikarya</taxon>
        <taxon>Ascomycota</taxon>
        <taxon>Pezizomycotina</taxon>
        <taxon>Eurotiomycetes</taxon>
        <taxon>Eurotiomycetidae</taxon>
        <taxon>Eurotiales</taxon>
        <taxon>Aspergillaceae</taxon>
        <taxon>Aspergillus</taxon>
        <taxon>Aspergillus subgen. Nidulantes</taxon>
    </lineage>
</organism>
<accession>A0A1L9TXE4</accession>
<dbReference type="EMBL" id="KV878582">
    <property type="protein sequence ID" value="OJJ64038.1"/>
    <property type="molecule type" value="Genomic_DNA"/>
</dbReference>
<dbReference type="OrthoDB" id="4085451at2759"/>
<reference evidence="4" key="1">
    <citation type="journal article" date="2017" name="Genome Biol.">
        <title>Comparative genomics reveals high biological diversity and specific adaptations in the industrially and medically important fungal genus Aspergillus.</title>
        <authorList>
            <person name="de Vries R.P."/>
            <person name="Riley R."/>
            <person name="Wiebenga A."/>
            <person name="Aguilar-Osorio G."/>
            <person name="Amillis S."/>
            <person name="Uchima C.A."/>
            <person name="Anderluh G."/>
            <person name="Asadollahi M."/>
            <person name="Askin M."/>
            <person name="Barry K."/>
            <person name="Battaglia E."/>
            <person name="Bayram O."/>
            <person name="Benocci T."/>
            <person name="Braus-Stromeyer S.A."/>
            <person name="Caldana C."/>
            <person name="Canovas D."/>
            <person name="Cerqueira G.C."/>
            <person name="Chen F."/>
            <person name="Chen W."/>
            <person name="Choi C."/>
            <person name="Clum A."/>
            <person name="Dos Santos R.A."/>
            <person name="Damasio A.R."/>
            <person name="Diallinas G."/>
            <person name="Emri T."/>
            <person name="Fekete E."/>
            <person name="Flipphi M."/>
            <person name="Freyberg S."/>
            <person name="Gallo A."/>
            <person name="Gournas C."/>
            <person name="Habgood R."/>
            <person name="Hainaut M."/>
            <person name="Harispe M.L."/>
            <person name="Henrissat B."/>
            <person name="Hilden K.S."/>
            <person name="Hope R."/>
            <person name="Hossain A."/>
            <person name="Karabika E."/>
            <person name="Karaffa L."/>
            <person name="Karanyi Z."/>
            <person name="Krasevec N."/>
            <person name="Kuo A."/>
            <person name="Kusch H."/>
            <person name="LaButti K."/>
            <person name="Lagendijk E.L."/>
            <person name="Lapidus A."/>
            <person name="Levasseur A."/>
            <person name="Lindquist E."/>
            <person name="Lipzen A."/>
            <person name="Logrieco A.F."/>
            <person name="MacCabe A."/>
            <person name="Maekelae M.R."/>
            <person name="Malavazi I."/>
            <person name="Melin P."/>
            <person name="Meyer V."/>
            <person name="Mielnichuk N."/>
            <person name="Miskei M."/>
            <person name="Molnar A.P."/>
            <person name="Mule G."/>
            <person name="Ngan C.Y."/>
            <person name="Orejas M."/>
            <person name="Orosz E."/>
            <person name="Ouedraogo J.P."/>
            <person name="Overkamp K.M."/>
            <person name="Park H.-S."/>
            <person name="Perrone G."/>
            <person name="Piumi F."/>
            <person name="Punt P.J."/>
            <person name="Ram A.F."/>
            <person name="Ramon A."/>
            <person name="Rauscher S."/>
            <person name="Record E."/>
            <person name="Riano-Pachon D.M."/>
            <person name="Robert V."/>
            <person name="Roehrig J."/>
            <person name="Ruller R."/>
            <person name="Salamov A."/>
            <person name="Salih N.S."/>
            <person name="Samson R.A."/>
            <person name="Sandor E."/>
            <person name="Sanguinetti M."/>
            <person name="Schuetze T."/>
            <person name="Sepcic K."/>
            <person name="Shelest E."/>
            <person name="Sherlock G."/>
            <person name="Sophianopoulou V."/>
            <person name="Squina F.M."/>
            <person name="Sun H."/>
            <person name="Susca A."/>
            <person name="Todd R.B."/>
            <person name="Tsang A."/>
            <person name="Unkles S.E."/>
            <person name="van de Wiele N."/>
            <person name="van Rossen-Uffink D."/>
            <person name="Oliveira J.V."/>
            <person name="Vesth T.C."/>
            <person name="Visser J."/>
            <person name="Yu J.-H."/>
            <person name="Zhou M."/>
            <person name="Andersen M.R."/>
            <person name="Archer D.B."/>
            <person name="Baker S.E."/>
            <person name="Benoit I."/>
            <person name="Brakhage A.A."/>
            <person name="Braus G.H."/>
            <person name="Fischer R."/>
            <person name="Frisvad J.C."/>
            <person name="Goldman G.H."/>
            <person name="Houbraken J."/>
            <person name="Oakley B."/>
            <person name="Pocsi I."/>
            <person name="Scazzocchio C."/>
            <person name="Seiboth B."/>
            <person name="vanKuyk P.A."/>
            <person name="Wortman J."/>
            <person name="Dyer P.S."/>
            <person name="Grigoriev I.V."/>
        </authorList>
    </citation>
    <scope>NUCLEOTIDE SEQUENCE [LARGE SCALE GENOMIC DNA]</scope>
    <source>
        <strain evidence="4">CBS 593.65</strain>
    </source>
</reference>
<dbReference type="InterPro" id="IPR054448">
    <property type="entry name" value="HTH_put_ascomycetes"/>
</dbReference>
<keyword evidence="4" id="KW-1185">Reference proteome</keyword>
<sequence length="220" mass="23324">MGSSASKPARSAAQAASRRQYPKQPSAPSPATASQSPAAKAPRRPPPPPASPASREPNIPPQTPTQGPTYHSKEKASTEKSSAIDLDGRDPHFAASLRSIGAVTPSPTFSNSSTFNQMQQTQDHHPAQPHSPTVFPTASNPALLVVTARQRATREAEAETEDVGRGGFSGRRYLDALTIRQALAMRDRQGLPEGEIERALRLKQGVVGRIGGRNGIFGVP</sequence>
<dbReference type="RefSeq" id="XP_040707844.1">
    <property type="nucleotide sequence ID" value="XM_040845764.1"/>
</dbReference>
<protein>
    <recommendedName>
        <fullName evidence="2">Helix-turn-helix domain-containing protein</fullName>
    </recommendedName>
</protein>
<feature type="compositionally biased region" description="Low complexity" evidence="1">
    <location>
        <begin position="1"/>
        <end position="40"/>
    </location>
</feature>
<evidence type="ECO:0000256" key="1">
    <source>
        <dbReference type="SAM" id="MobiDB-lite"/>
    </source>
</evidence>
<feature type="region of interest" description="Disordered" evidence="1">
    <location>
        <begin position="101"/>
        <end position="137"/>
    </location>
</feature>
<dbReference type="Pfam" id="PF22943">
    <property type="entry name" value="HTH_68"/>
    <property type="match status" value="1"/>
</dbReference>
<dbReference type="Proteomes" id="UP000184356">
    <property type="component" value="Unassembled WGS sequence"/>
</dbReference>
<dbReference type="GeneID" id="63761837"/>